<dbReference type="InterPro" id="IPR020449">
    <property type="entry name" value="Tscrpt_reg_AraC-type_HTH"/>
</dbReference>
<keyword evidence="1" id="KW-0805">Transcription regulation</keyword>
<dbReference type="PROSITE" id="PS01124">
    <property type="entry name" value="HTH_ARAC_FAMILY_2"/>
    <property type="match status" value="1"/>
</dbReference>
<keyword evidence="3" id="KW-0804">Transcription</keyword>
<dbReference type="Pfam" id="PF12625">
    <property type="entry name" value="Arabinose_bd"/>
    <property type="match status" value="1"/>
</dbReference>
<dbReference type="PANTHER" id="PTHR47894:SF1">
    <property type="entry name" value="HTH-TYPE TRANSCRIPTIONAL REGULATOR VQSM"/>
    <property type="match status" value="1"/>
</dbReference>
<dbReference type="PRINTS" id="PR00032">
    <property type="entry name" value="HTHARAC"/>
</dbReference>
<evidence type="ECO:0000313" key="6">
    <source>
        <dbReference type="Proteomes" id="UP001500886"/>
    </source>
</evidence>
<proteinExistence type="predicted"/>
<dbReference type="PANTHER" id="PTHR47894">
    <property type="entry name" value="HTH-TYPE TRANSCRIPTIONAL REGULATOR GADX"/>
    <property type="match status" value="1"/>
</dbReference>
<accession>A0ABN3U2P2</accession>
<dbReference type="Proteomes" id="UP001500886">
    <property type="component" value="Unassembled WGS sequence"/>
</dbReference>
<keyword evidence="6" id="KW-1185">Reference proteome</keyword>
<evidence type="ECO:0000256" key="1">
    <source>
        <dbReference type="ARBA" id="ARBA00023015"/>
    </source>
</evidence>
<dbReference type="InterPro" id="IPR009057">
    <property type="entry name" value="Homeodomain-like_sf"/>
</dbReference>
<evidence type="ECO:0000256" key="2">
    <source>
        <dbReference type="ARBA" id="ARBA00023125"/>
    </source>
</evidence>
<feature type="domain" description="HTH araC/xylS-type" evidence="4">
    <location>
        <begin position="243"/>
        <end position="345"/>
    </location>
</feature>
<dbReference type="InterPro" id="IPR032687">
    <property type="entry name" value="AraC-type_N"/>
</dbReference>
<organism evidence="5 6">
    <name type="scientific">Streptomyces luteosporeus</name>
    <dbReference type="NCBI Taxonomy" id="173856"/>
    <lineage>
        <taxon>Bacteria</taxon>
        <taxon>Bacillati</taxon>
        <taxon>Actinomycetota</taxon>
        <taxon>Actinomycetes</taxon>
        <taxon>Kitasatosporales</taxon>
        <taxon>Streptomycetaceae</taxon>
        <taxon>Streptomyces</taxon>
    </lineage>
</organism>
<dbReference type="RefSeq" id="WP_344438359.1">
    <property type="nucleotide sequence ID" value="NZ_BAAASL010000023.1"/>
</dbReference>
<dbReference type="EMBL" id="BAAASL010000023">
    <property type="protein sequence ID" value="GAA2723539.1"/>
    <property type="molecule type" value="Genomic_DNA"/>
</dbReference>
<gene>
    <name evidence="5" type="ORF">GCM10010315_51130</name>
</gene>
<dbReference type="Pfam" id="PF12833">
    <property type="entry name" value="HTH_18"/>
    <property type="match status" value="1"/>
</dbReference>
<keyword evidence="2" id="KW-0238">DNA-binding</keyword>
<comment type="caution">
    <text evidence="5">The sequence shown here is derived from an EMBL/GenBank/DDBJ whole genome shotgun (WGS) entry which is preliminary data.</text>
</comment>
<evidence type="ECO:0000256" key="3">
    <source>
        <dbReference type="ARBA" id="ARBA00023163"/>
    </source>
</evidence>
<dbReference type="SUPFAM" id="SSF46689">
    <property type="entry name" value="Homeodomain-like"/>
    <property type="match status" value="1"/>
</dbReference>
<name>A0ABN3U2P2_9ACTN</name>
<protein>
    <submittedName>
        <fullName evidence="5">AraC family transcriptional regulator</fullName>
    </submittedName>
</protein>
<reference evidence="5 6" key="1">
    <citation type="journal article" date="2019" name="Int. J. Syst. Evol. Microbiol.">
        <title>The Global Catalogue of Microorganisms (GCM) 10K type strain sequencing project: providing services to taxonomists for standard genome sequencing and annotation.</title>
        <authorList>
            <consortium name="The Broad Institute Genomics Platform"/>
            <consortium name="The Broad Institute Genome Sequencing Center for Infectious Disease"/>
            <person name="Wu L."/>
            <person name="Ma J."/>
        </authorList>
    </citation>
    <scope>NUCLEOTIDE SEQUENCE [LARGE SCALE GENOMIC DNA]</scope>
    <source>
        <strain evidence="5 6">JCM 4542</strain>
    </source>
</reference>
<evidence type="ECO:0000313" key="5">
    <source>
        <dbReference type="EMBL" id="GAA2723539.1"/>
    </source>
</evidence>
<dbReference type="Gene3D" id="1.10.10.60">
    <property type="entry name" value="Homeodomain-like"/>
    <property type="match status" value="1"/>
</dbReference>
<dbReference type="InterPro" id="IPR018060">
    <property type="entry name" value="HTH_AraC"/>
</dbReference>
<evidence type="ECO:0000259" key="4">
    <source>
        <dbReference type="PROSITE" id="PS01124"/>
    </source>
</evidence>
<sequence length="362" mass="39180">MGSIGSRSVTVHHVRAALGGARRLGIDTAPLLQRAGIPPLLLGDDAARVAPERFAHLVRELHEATGDEFLGLGSVPSRPGTFAMMCHLCVGCADLGAAVRRAARFYGLFPGGPDLALERHGGEAVFAVRNDLGGHPEGRFLAESALVLFHRLASWLTGRPLPLRWVRLTCPPPPYAAEYALVFGCPVRFGRPGSGPAAAAAFDARRLTAPVVRDEEALRDLLRRAPAGLIGRPGPAIAVTVAEQVRRAFVHALREGRPARLPEVSQLAARLAVSPATLRRRLQEEGTSYQRLKDQVRREAAVAHLTEGREPIAELASRLGYSEDTAFHRAFRRWTGTTPGAYRLHGAVRTQRQPADHRGQES</sequence>
<dbReference type="SMART" id="SM00342">
    <property type="entry name" value="HTH_ARAC"/>
    <property type="match status" value="1"/>
</dbReference>